<gene>
    <name evidence="1" type="ORF">OMO38_03925</name>
</gene>
<protein>
    <submittedName>
        <fullName evidence="1">Uncharacterized protein</fullName>
    </submittedName>
</protein>
<organism evidence="1 2">
    <name type="scientific">Chryseobacterium kimseyorum</name>
    <dbReference type="NCBI Taxonomy" id="2984028"/>
    <lineage>
        <taxon>Bacteria</taxon>
        <taxon>Pseudomonadati</taxon>
        <taxon>Bacteroidota</taxon>
        <taxon>Flavobacteriia</taxon>
        <taxon>Flavobacteriales</taxon>
        <taxon>Weeksellaceae</taxon>
        <taxon>Chryseobacterium group</taxon>
        <taxon>Chryseobacterium</taxon>
    </lineage>
</organism>
<dbReference type="RefSeq" id="WP_264748916.1">
    <property type="nucleotide sequence ID" value="NZ_JAPDHW010000002.1"/>
</dbReference>
<dbReference type="Proteomes" id="UP001163731">
    <property type="component" value="Unassembled WGS sequence"/>
</dbReference>
<dbReference type="EMBL" id="JAPDHW010000002">
    <property type="protein sequence ID" value="MCW3167669.1"/>
    <property type="molecule type" value="Genomic_DNA"/>
</dbReference>
<evidence type="ECO:0000313" key="1">
    <source>
        <dbReference type="EMBL" id="MCW3167669.1"/>
    </source>
</evidence>
<proteinExistence type="predicted"/>
<comment type="caution">
    <text evidence="1">The sequence shown here is derived from an EMBL/GenBank/DDBJ whole genome shotgun (WGS) entry which is preliminary data.</text>
</comment>
<reference evidence="1" key="1">
    <citation type="submission" date="2022-10" db="EMBL/GenBank/DDBJ databases">
        <title>Chryseobacterium babae sp. nov. isolated from the gut of the beetle Oryctes rhinoceros, and Chryseobacterium kimseyorum sp. nov., isolated from a stick insect rearing cage.</title>
        <authorList>
            <person name="Shelomi M."/>
            <person name="Han C.-J."/>
            <person name="Chen W.-M."/>
            <person name="Chen H.-K."/>
            <person name="Liaw S.-J."/>
            <person name="Muhle E."/>
            <person name="Clermont D."/>
        </authorList>
    </citation>
    <scope>NUCLEOTIDE SEQUENCE</scope>
    <source>
        <strain evidence="1">09-1422</strain>
    </source>
</reference>
<sequence length="229" mass="27495">MNKLFFLIFFPFFIKSQIGVSFFTELDRKSVVVTITNHSSKNYVLPLEMTNLKPYWEGENSCETLSYYHSQSHQLSFSLKLTDSKTNIALEPQDTHVNLDFDFIEKELKKNNDCYNINSELKKWQQKFKIKDQKAAELNYYIYNNLIFLKPNQKIKFRLLTDLQNISNELYFVYRYDTKPDKRYRFELLIEINNCAYDILTPEQKEEMKDYSFFTGKLQSNKLNCDFLQ</sequence>
<name>A0ABT3HV74_9FLAO</name>
<evidence type="ECO:0000313" key="2">
    <source>
        <dbReference type="Proteomes" id="UP001163731"/>
    </source>
</evidence>
<keyword evidence="2" id="KW-1185">Reference proteome</keyword>
<accession>A0ABT3HV74</accession>